<organism evidence="1 2">
    <name type="scientific">Pelagibaculum spongiae</name>
    <dbReference type="NCBI Taxonomy" id="2080658"/>
    <lineage>
        <taxon>Bacteria</taxon>
        <taxon>Pseudomonadati</taxon>
        <taxon>Pseudomonadota</taxon>
        <taxon>Gammaproteobacteria</taxon>
        <taxon>Oceanospirillales</taxon>
        <taxon>Pelagibaculum</taxon>
    </lineage>
</organism>
<name>A0A2V1GYY1_9GAMM</name>
<protein>
    <submittedName>
        <fullName evidence="1">Metal-dependent hydrolase</fullName>
    </submittedName>
</protein>
<dbReference type="RefSeq" id="WP_116685555.1">
    <property type="nucleotide sequence ID" value="NZ_CAWNYD010000001.1"/>
</dbReference>
<gene>
    <name evidence="1" type="ORF">DC094_02790</name>
</gene>
<dbReference type="InterPro" id="IPR016516">
    <property type="entry name" value="UCP07580"/>
</dbReference>
<comment type="caution">
    <text evidence="1">The sequence shown here is derived from an EMBL/GenBank/DDBJ whole genome shotgun (WGS) entry which is preliminary data.</text>
</comment>
<dbReference type="AlphaFoldDB" id="A0A2V1GYY1"/>
<accession>A0A2V1GYY1</accession>
<dbReference type="OrthoDB" id="5727566at2"/>
<evidence type="ECO:0000313" key="1">
    <source>
        <dbReference type="EMBL" id="PVZ71966.1"/>
    </source>
</evidence>
<reference evidence="1 2" key="1">
    <citation type="submission" date="2018-04" db="EMBL/GenBank/DDBJ databases">
        <title>Thalassorhabdus spongiae gen. nov., sp. nov., isolated from a marine sponge in South-West Iceland.</title>
        <authorList>
            <person name="Knobloch S."/>
            <person name="Daussin A."/>
            <person name="Johannsson R."/>
            <person name="Marteinsson V.T."/>
        </authorList>
    </citation>
    <scope>NUCLEOTIDE SEQUENCE [LARGE SCALE GENOMIC DNA]</scope>
    <source>
        <strain evidence="1 2">Hp12</strain>
    </source>
</reference>
<dbReference type="Pfam" id="PF10118">
    <property type="entry name" value="Metal_hydrol"/>
    <property type="match status" value="1"/>
</dbReference>
<evidence type="ECO:0000313" key="2">
    <source>
        <dbReference type="Proteomes" id="UP000244906"/>
    </source>
</evidence>
<dbReference type="GO" id="GO:0016787">
    <property type="term" value="F:hydrolase activity"/>
    <property type="evidence" value="ECO:0007669"/>
    <property type="project" value="UniProtKB-KW"/>
</dbReference>
<dbReference type="InterPro" id="IPR009078">
    <property type="entry name" value="Ferritin-like_SF"/>
</dbReference>
<keyword evidence="2" id="KW-1185">Reference proteome</keyword>
<dbReference type="EMBL" id="QDDL01000001">
    <property type="protein sequence ID" value="PVZ71966.1"/>
    <property type="molecule type" value="Genomic_DNA"/>
</dbReference>
<dbReference type="PANTHER" id="PTHR39456:SF1">
    <property type="entry name" value="METAL-DEPENDENT HYDROLASE"/>
    <property type="match status" value="1"/>
</dbReference>
<dbReference type="SUPFAM" id="SSF47240">
    <property type="entry name" value="Ferritin-like"/>
    <property type="match status" value="1"/>
</dbReference>
<sequence>MKKTAQPGIEARKNLDFGLDANTPKYWHSNDPFKTRLHDALQSTFPEGERYFIACVRVFNDRIEDPKLQHEVKEFIHQEAQHGMAHTKYNQLLAQQGMPMKRLLAFHKDKTQKDQKRFSPEFNLALTAAFEHFTALLADAYFSNKETTAGMDPKMKALFAWHAIEEMEHRSVAFNVMKSIAKVGYFKRSCAMVYATWMVMYFMFSFADNMLEADGFSKWQRRKMFFKNLNWMYGYKGILSSFTPSLLRYFKPSFHPEEIPVIHNYPDWVKAYDESGNPHKACEALIAAAH</sequence>
<proteinExistence type="predicted"/>
<dbReference type="Proteomes" id="UP000244906">
    <property type="component" value="Unassembled WGS sequence"/>
</dbReference>
<keyword evidence="1" id="KW-0378">Hydrolase</keyword>
<dbReference type="PIRSF" id="PIRSF007580">
    <property type="entry name" value="UCP07580"/>
    <property type="match status" value="1"/>
</dbReference>
<dbReference type="PANTHER" id="PTHR39456">
    <property type="entry name" value="METAL-DEPENDENT HYDROLASE"/>
    <property type="match status" value="1"/>
</dbReference>